<evidence type="ECO:0000256" key="1">
    <source>
        <dbReference type="ARBA" id="ARBA00022490"/>
    </source>
</evidence>
<keyword evidence="3 4" id="KW-0012">Acyltransferase</keyword>
<keyword evidence="6" id="KW-1185">Reference proteome</keyword>
<dbReference type="SUPFAM" id="SSF55729">
    <property type="entry name" value="Acyl-CoA N-acyltransferases (Nat)"/>
    <property type="match status" value="1"/>
</dbReference>
<keyword evidence="1 4" id="KW-0963">Cytoplasm</keyword>
<dbReference type="Pfam" id="PF03588">
    <property type="entry name" value="Leu_Phe_trans"/>
    <property type="match status" value="1"/>
</dbReference>
<dbReference type="Gene3D" id="3.30.70.3550">
    <property type="entry name" value="Leucyl/phenylalanyl-tRNA-protein transferase, N-terminal domain"/>
    <property type="match status" value="1"/>
</dbReference>
<comment type="catalytic activity">
    <reaction evidence="4">
        <text>L-phenylalanyl-tRNA(Phe) + an N-terminal L-alpha-aminoacyl-[protein] = an N-terminal L-phenylalanyl-L-alpha-aminoacyl-[protein] + tRNA(Phe)</text>
        <dbReference type="Rhea" id="RHEA:43632"/>
        <dbReference type="Rhea" id="RHEA-COMP:9668"/>
        <dbReference type="Rhea" id="RHEA-COMP:9699"/>
        <dbReference type="Rhea" id="RHEA-COMP:10636"/>
        <dbReference type="Rhea" id="RHEA-COMP:10637"/>
        <dbReference type="ChEBI" id="CHEBI:78442"/>
        <dbReference type="ChEBI" id="CHEBI:78531"/>
        <dbReference type="ChEBI" id="CHEBI:78597"/>
        <dbReference type="ChEBI" id="CHEBI:83561"/>
        <dbReference type="EC" id="2.3.2.6"/>
    </reaction>
</comment>
<dbReference type="InterPro" id="IPR016181">
    <property type="entry name" value="Acyl_CoA_acyltransferase"/>
</dbReference>
<dbReference type="InterPro" id="IPR042203">
    <property type="entry name" value="Leu/Phe-tRNA_Trfase_C"/>
</dbReference>
<dbReference type="EMBL" id="LNXY01000027">
    <property type="protein sequence ID" value="KTC85727.1"/>
    <property type="molecule type" value="Genomic_DNA"/>
</dbReference>
<dbReference type="Gene3D" id="3.40.630.70">
    <property type="entry name" value="Leucyl/phenylalanyl-tRNA-protein transferase, C-terminal domain"/>
    <property type="match status" value="1"/>
</dbReference>
<evidence type="ECO:0000313" key="5">
    <source>
        <dbReference type="EMBL" id="KTC85727.1"/>
    </source>
</evidence>
<comment type="function">
    <text evidence="4">Functions in the N-end rule pathway of protein degradation where it conjugates Leu, Phe and, less efficiently, Met from aminoacyl-tRNAs to the N-termini of proteins containing an N-terminal arginine or lysine.</text>
</comment>
<comment type="similarity">
    <text evidence="4">Belongs to the L/F-transferase family.</text>
</comment>
<gene>
    <name evidence="4 5" type="primary">aat</name>
    <name evidence="5" type="ORF">Ldro_2052</name>
</gene>
<protein>
    <recommendedName>
        <fullName evidence="4">Leucyl/phenylalanyl-tRNA--protein transferase</fullName>
        <ecNumber evidence="4">2.3.2.6</ecNumber>
    </recommendedName>
    <alternativeName>
        <fullName evidence="4">L/F-transferase</fullName>
    </alternativeName>
    <alternativeName>
        <fullName evidence="4">Leucyltransferase</fullName>
    </alternativeName>
    <alternativeName>
        <fullName evidence="4">Phenyalanyltransferase</fullName>
    </alternativeName>
</protein>
<dbReference type="Proteomes" id="UP000054736">
    <property type="component" value="Unassembled WGS sequence"/>
</dbReference>
<dbReference type="EC" id="2.3.2.6" evidence="4"/>
<dbReference type="AlphaFoldDB" id="A0A0W0SQR2"/>
<comment type="catalytic activity">
    <reaction evidence="4">
        <text>N-terminal L-lysyl-[protein] + L-leucyl-tRNA(Leu) = N-terminal L-leucyl-L-lysyl-[protein] + tRNA(Leu) + H(+)</text>
        <dbReference type="Rhea" id="RHEA:12340"/>
        <dbReference type="Rhea" id="RHEA-COMP:9613"/>
        <dbReference type="Rhea" id="RHEA-COMP:9622"/>
        <dbReference type="Rhea" id="RHEA-COMP:12670"/>
        <dbReference type="Rhea" id="RHEA-COMP:12671"/>
        <dbReference type="ChEBI" id="CHEBI:15378"/>
        <dbReference type="ChEBI" id="CHEBI:65249"/>
        <dbReference type="ChEBI" id="CHEBI:78442"/>
        <dbReference type="ChEBI" id="CHEBI:78494"/>
        <dbReference type="ChEBI" id="CHEBI:133043"/>
        <dbReference type="EC" id="2.3.2.6"/>
    </reaction>
</comment>
<dbReference type="HAMAP" id="MF_00688">
    <property type="entry name" value="Leu_Phe_trans"/>
    <property type="match status" value="1"/>
</dbReference>
<sequence length="203" mass="23418">MAIGGDLSPERILAAYQRGIFPWFESGGPILWWSPHPRLILRPECFNLSRSLKQALKRPHSLTIDQAFATVIRSCAQAEGRINHTWITDEMCEAYTKLHEMGYAHSFEIWSENKLVGGLYGLSLGQAFFGESMFHYQRDASKMAMFYLCQTLASWKFDFIDCQLPTTHLQSLGAEVIARREFLKRLENTLKHPTRLGFWELTK</sequence>
<evidence type="ECO:0000313" key="6">
    <source>
        <dbReference type="Proteomes" id="UP000054736"/>
    </source>
</evidence>
<comment type="catalytic activity">
    <reaction evidence="4">
        <text>N-terminal L-arginyl-[protein] + L-leucyl-tRNA(Leu) = N-terminal L-leucyl-L-arginyl-[protein] + tRNA(Leu) + H(+)</text>
        <dbReference type="Rhea" id="RHEA:50416"/>
        <dbReference type="Rhea" id="RHEA-COMP:9613"/>
        <dbReference type="Rhea" id="RHEA-COMP:9622"/>
        <dbReference type="Rhea" id="RHEA-COMP:12672"/>
        <dbReference type="Rhea" id="RHEA-COMP:12673"/>
        <dbReference type="ChEBI" id="CHEBI:15378"/>
        <dbReference type="ChEBI" id="CHEBI:64719"/>
        <dbReference type="ChEBI" id="CHEBI:78442"/>
        <dbReference type="ChEBI" id="CHEBI:78494"/>
        <dbReference type="ChEBI" id="CHEBI:133044"/>
        <dbReference type="EC" id="2.3.2.6"/>
    </reaction>
</comment>
<comment type="caution">
    <text evidence="5">The sequence shown here is derived from an EMBL/GenBank/DDBJ whole genome shotgun (WGS) entry which is preliminary data.</text>
</comment>
<dbReference type="NCBIfam" id="TIGR00667">
    <property type="entry name" value="aat"/>
    <property type="match status" value="1"/>
</dbReference>
<keyword evidence="2 4" id="KW-0808">Transferase</keyword>
<dbReference type="PANTHER" id="PTHR30098:SF2">
    <property type="entry name" value="LEUCYL_PHENYLALANYL-TRNA--PROTEIN TRANSFERASE"/>
    <property type="match status" value="1"/>
</dbReference>
<dbReference type="InterPro" id="IPR042221">
    <property type="entry name" value="Leu/Phe-tRNA_Trfase_N"/>
</dbReference>
<name>A0A0W0SQR2_9GAMM</name>
<comment type="subcellular location">
    <subcellularLocation>
        <location evidence="4">Cytoplasm</location>
    </subcellularLocation>
</comment>
<reference evidence="5 6" key="1">
    <citation type="submission" date="2015-11" db="EMBL/GenBank/DDBJ databases">
        <title>Genomic analysis of 38 Legionella species identifies large and diverse effector repertoires.</title>
        <authorList>
            <person name="Burstein D."/>
            <person name="Amaro F."/>
            <person name="Zusman T."/>
            <person name="Lifshitz Z."/>
            <person name="Cohen O."/>
            <person name="Gilbert J.A."/>
            <person name="Pupko T."/>
            <person name="Shuman H.A."/>
            <person name="Segal G."/>
        </authorList>
    </citation>
    <scope>NUCLEOTIDE SEQUENCE [LARGE SCALE GENOMIC DNA]</scope>
    <source>
        <strain evidence="5 6">ATCC 700990</strain>
    </source>
</reference>
<dbReference type="STRING" id="1212489.Ldro_2052"/>
<dbReference type="PATRIC" id="fig|1212489.4.peg.2168"/>
<dbReference type="InterPro" id="IPR004616">
    <property type="entry name" value="Leu/Phe-tRNA_Trfase"/>
</dbReference>
<dbReference type="GO" id="GO:0030163">
    <property type="term" value="P:protein catabolic process"/>
    <property type="evidence" value="ECO:0007669"/>
    <property type="project" value="UniProtKB-UniRule"/>
</dbReference>
<dbReference type="PANTHER" id="PTHR30098">
    <property type="entry name" value="LEUCYL/PHENYLALANYL-TRNA--PROTEIN TRANSFERASE"/>
    <property type="match status" value="1"/>
</dbReference>
<dbReference type="GO" id="GO:0005737">
    <property type="term" value="C:cytoplasm"/>
    <property type="evidence" value="ECO:0007669"/>
    <property type="project" value="UniProtKB-SubCell"/>
</dbReference>
<proteinExistence type="inferred from homology"/>
<accession>A0A0W0SQR2</accession>
<organism evidence="5 6">
    <name type="scientific">Legionella drozanskii LLAP-1</name>
    <dbReference type="NCBI Taxonomy" id="1212489"/>
    <lineage>
        <taxon>Bacteria</taxon>
        <taxon>Pseudomonadati</taxon>
        <taxon>Pseudomonadota</taxon>
        <taxon>Gammaproteobacteria</taxon>
        <taxon>Legionellales</taxon>
        <taxon>Legionellaceae</taxon>
        <taxon>Legionella</taxon>
    </lineage>
</organism>
<evidence type="ECO:0000256" key="3">
    <source>
        <dbReference type="ARBA" id="ARBA00023315"/>
    </source>
</evidence>
<evidence type="ECO:0000256" key="2">
    <source>
        <dbReference type="ARBA" id="ARBA00022679"/>
    </source>
</evidence>
<evidence type="ECO:0000256" key="4">
    <source>
        <dbReference type="HAMAP-Rule" id="MF_00688"/>
    </source>
</evidence>
<dbReference type="GO" id="GO:0008914">
    <property type="term" value="F:leucyl-tRNA--protein transferase activity"/>
    <property type="evidence" value="ECO:0007669"/>
    <property type="project" value="UniProtKB-UniRule"/>
</dbReference>